<evidence type="ECO:0000259" key="1">
    <source>
        <dbReference type="Pfam" id="PF13924"/>
    </source>
</evidence>
<sequence>MTRVRALIVGSMTASDLVGTWELVSYYDIDDADVRTEGPLGDAPRGLLIYNAHGYVSVSMMRTDAAAGAAPFMGYAGTWRQEGTEVVHAIRVCSNPAWANTEQVREMSLRGDVLTLIGSAQVDGRAQRRVLTWRRAALTERRAHPAE</sequence>
<reference evidence="2 3" key="1">
    <citation type="submission" date="2018-07" db="EMBL/GenBank/DDBJ databases">
        <title>Genomic Encyclopedia of Type Strains, Phase IV (KMG-IV): sequencing the most valuable type-strain genomes for metagenomic binning, comparative biology and taxonomic classification.</title>
        <authorList>
            <person name="Goeker M."/>
        </authorList>
    </citation>
    <scope>NUCLEOTIDE SEQUENCE [LARGE SCALE GENOMIC DNA]</scope>
    <source>
        <strain evidence="2 3">DSM 44952</strain>
    </source>
</reference>
<dbReference type="STRING" id="1210089.GCA_001613165_05365"/>
<dbReference type="InterPro" id="IPR024311">
    <property type="entry name" value="Lipocalin-like"/>
</dbReference>
<evidence type="ECO:0000313" key="3">
    <source>
        <dbReference type="Proteomes" id="UP000255355"/>
    </source>
</evidence>
<dbReference type="AlphaFoldDB" id="A0A370GPK1"/>
<dbReference type="Proteomes" id="UP000255355">
    <property type="component" value="Unassembled WGS sequence"/>
</dbReference>
<accession>A0A370GPK1</accession>
<name>A0A370GPK1_9NOCA</name>
<proteinExistence type="predicted"/>
<feature type="domain" description="Lipocalin-like" evidence="1">
    <location>
        <begin position="18"/>
        <end position="136"/>
    </location>
</feature>
<comment type="caution">
    <text evidence="2">The sequence shown here is derived from an EMBL/GenBank/DDBJ whole genome shotgun (WGS) entry which is preliminary data.</text>
</comment>
<organism evidence="2 3">
    <name type="scientific">Nocardia mexicana</name>
    <dbReference type="NCBI Taxonomy" id="279262"/>
    <lineage>
        <taxon>Bacteria</taxon>
        <taxon>Bacillati</taxon>
        <taxon>Actinomycetota</taxon>
        <taxon>Actinomycetes</taxon>
        <taxon>Mycobacteriales</taxon>
        <taxon>Nocardiaceae</taxon>
        <taxon>Nocardia</taxon>
    </lineage>
</organism>
<dbReference type="Pfam" id="PF13924">
    <property type="entry name" value="Lipocalin_5"/>
    <property type="match status" value="1"/>
</dbReference>
<keyword evidence="3" id="KW-1185">Reference proteome</keyword>
<protein>
    <submittedName>
        <fullName evidence="2">Lipocalin-like protein</fullName>
    </submittedName>
</protein>
<dbReference type="EMBL" id="QQAZ01000017">
    <property type="protein sequence ID" value="RDI44404.1"/>
    <property type="molecule type" value="Genomic_DNA"/>
</dbReference>
<gene>
    <name evidence="2" type="ORF">DFR68_11721</name>
</gene>
<evidence type="ECO:0000313" key="2">
    <source>
        <dbReference type="EMBL" id="RDI44404.1"/>
    </source>
</evidence>